<accession>A0AAX4PAJ1</accession>
<comment type="subcellular location">
    <subcellularLocation>
        <location evidence="1">Membrane</location>
        <topology evidence="1">Single-pass membrane protein</topology>
    </subcellularLocation>
</comment>
<feature type="chain" id="PRO_5043825341" evidence="8">
    <location>
        <begin position="31"/>
        <end position="241"/>
    </location>
</feature>
<protein>
    <submittedName>
        <fullName evidence="10">DUF2012 domain-containing protein</fullName>
    </submittedName>
</protein>
<evidence type="ECO:0000256" key="4">
    <source>
        <dbReference type="ARBA" id="ARBA00022989"/>
    </source>
</evidence>
<dbReference type="PANTHER" id="PTHR13605:SF4">
    <property type="entry name" value="ER MEMBRANE PROTEIN COMPLEX SUBUNIT 7"/>
    <property type="match status" value="1"/>
</dbReference>
<keyword evidence="5 7" id="KW-0472">Membrane</keyword>
<keyword evidence="3 8" id="KW-0732">Signal</keyword>
<dbReference type="PANTHER" id="PTHR13605">
    <property type="entry name" value="ER MEMBRANE PROTEIN COMPLEX SUBUNIT 7"/>
    <property type="match status" value="1"/>
</dbReference>
<feature type="domain" description="ER membrane protein complex subunit 7 beta-sandwich" evidence="9">
    <location>
        <begin position="102"/>
        <end position="194"/>
    </location>
</feature>
<evidence type="ECO:0000256" key="7">
    <source>
        <dbReference type="SAM" id="Phobius"/>
    </source>
</evidence>
<feature type="region of interest" description="Disordered" evidence="6">
    <location>
        <begin position="222"/>
        <end position="241"/>
    </location>
</feature>
<evidence type="ECO:0000256" key="2">
    <source>
        <dbReference type="ARBA" id="ARBA00022692"/>
    </source>
</evidence>
<dbReference type="GO" id="GO:0072546">
    <property type="term" value="C:EMC complex"/>
    <property type="evidence" value="ECO:0007669"/>
    <property type="project" value="TreeGrafter"/>
</dbReference>
<evidence type="ECO:0000256" key="3">
    <source>
        <dbReference type="ARBA" id="ARBA00022729"/>
    </source>
</evidence>
<keyword evidence="2 7" id="KW-0812">Transmembrane</keyword>
<dbReference type="InterPro" id="IPR019008">
    <property type="entry name" value="Beta_sandwich_EMC7"/>
</dbReference>
<organism evidence="10 11">
    <name type="scientific">Chloropicon roscoffensis</name>
    <dbReference type="NCBI Taxonomy" id="1461544"/>
    <lineage>
        <taxon>Eukaryota</taxon>
        <taxon>Viridiplantae</taxon>
        <taxon>Chlorophyta</taxon>
        <taxon>Chloropicophyceae</taxon>
        <taxon>Chloropicales</taxon>
        <taxon>Chloropicaceae</taxon>
        <taxon>Chloropicon</taxon>
    </lineage>
</organism>
<dbReference type="EMBL" id="CP151507">
    <property type="protein sequence ID" value="WZN63397.1"/>
    <property type="molecule type" value="Genomic_DNA"/>
</dbReference>
<feature type="signal peptide" evidence="8">
    <location>
        <begin position="1"/>
        <end position="30"/>
    </location>
</feature>
<evidence type="ECO:0000259" key="9">
    <source>
        <dbReference type="Pfam" id="PF09430"/>
    </source>
</evidence>
<dbReference type="AlphaFoldDB" id="A0AAX4PAJ1"/>
<evidence type="ECO:0000313" key="11">
    <source>
        <dbReference type="Proteomes" id="UP001472866"/>
    </source>
</evidence>
<reference evidence="10 11" key="1">
    <citation type="submission" date="2024-03" db="EMBL/GenBank/DDBJ databases">
        <title>Complete genome sequence of the green alga Chloropicon roscoffensis RCC1871.</title>
        <authorList>
            <person name="Lemieux C."/>
            <person name="Pombert J.-F."/>
            <person name="Otis C."/>
            <person name="Turmel M."/>
        </authorList>
    </citation>
    <scope>NUCLEOTIDE SEQUENCE [LARGE SCALE GENOMIC DNA]</scope>
    <source>
        <strain evidence="10 11">RCC1871</strain>
    </source>
</reference>
<sequence length="241" mass="26522">MRKLSLLCGSPRRVLSIVVPLLLLFALSEAASDTSSVTFNGSVLMADGVVDPGTVKVYLTQRAEGGEVATRSAYLKVPPGFYKSFRKSSSSNLSGGPGQRQKPRQQGEFKFQFEDVPPGTHTLDVVAIGLAFPQYRVEVSEKGSDRIVVSMNTDPNKVLRNPVRVKALGMVSYFEKQSSFLSLKTLTKNPMYLIIGATALAAVILPRILDKDALEEMQQEMRKLEEVKNNKKEGAKQRITK</sequence>
<keyword evidence="11" id="KW-1185">Reference proteome</keyword>
<proteinExistence type="predicted"/>
<dbReference type="Pfam" id="PF09430">
    <property type="entry name" value="EMC7_beta-sandw"/>
    <property type="match status" value="1"/>
</dbReference>
<evidence type="ECO:0000313" key="10">
    <source>
        <dbReference type="EMBL" id="WZN63397.1"/>
    </source>
</evidence>
<keyword evidence="4 7" id="KW-1133">Transmembrane helix</keyword>
<evidence type="ECO:0000256" key="8">
    <source>
        <dbReference type="SAM" id="SignalP"/>
    </source>
</evidence>
<dbReference type="Proteomes" id="UP001472866">
    <property type="component" value="Chromosome 07"/>
</dbReference>
<evidence type="ECO:0000256" key="6">
    <source>
        <dbReference type="SAM" id="MobiDB-lite"/>
    </source>
</evidence>
<feature type="transmembrane region" description="Helical" evidence="7">
    <location>
        <begin position="191"/>
        <end position="209"/>
    </location>
</feature>
<evidence type="ECO:0000256" key="1">
    <source>
        <dbReference type="ARBA" id="ARBA00004167"/>
    </source>
</evidence>
<gene>
    <name evidence="10" type="ORF">HKI87_07g49450</name>
</gene>
<name>A0AAX4PAJ1_9CHLO</name>
<dbReference type="InterPro" id="IPR039163">
    <property type="entry name" value="EMC7"/>
</dbReference>
<evidence type="ECO:0000256" key="5">
    <source>
        <dbReference type="ARBA" id="ARBA00023136"/>
    </source>
</evidence>